<sequence>MSFFLGTCLDFSVGTTSTVLFVSFTVVWFPMCC</sequence>
<organism evidence="2">
    <name type="scientific">Anguilla anguilla</name>
    <name type="common">European freshwater eel</name>
    <name type="synonym">Muraena anguilla</name>
    <dbReference type="NCBI Taxonomy" id="7936"/>
    <lineage>
        <taxon>Eukaryota</taxon>
        <taxon>Metazoa</taxon>
        <taxon>Chordata</taxon>
        <taxon>Craniata</taxon>
        <taxon>Vertebrata</taxon>
        <taxon>Euteleostomi</taxon>
        <taxon>Actinopterygii</taxon>
        <taxon>Neopterygii</taxon>
        <taxon>Teleostei</taxon>
        <taxon>Anguilliformes</taxon>
        <taxon>Anguillidae</taxon>
        <taxon>Anguilla</taxon>
    </lineage>
</organism>
<keyword evidence="1" id="KW-0812">Transmembrane</keyword>
<accession>A0A0E9UM55</accession>
<dbReference type="EMBL" id="GBXM01042267">
    <property type="protein sequence ID" value="JAH66310.1"/>
    <property type="molecule type" value="Transcribed_RNA"/>
</dbReference>
<dbReference type="AlphaFoldDB" id="A0A0E9UM55"/>
<name>A0A0E9UM55_ANGAN</name>
<feature type="transmembrane region" description="Helical" evidence="1">
    <location>
        <begin position="12"/>
        <end position="31"/>
    </location>
</feature>
<reference evidence="2" key="1">
    <citation type="submission" date="2014-11" db="EMBL/GenBank/DDBJ databases">
        <authorList>
            <person name="Amaro Gonzalez C."/>
        </authorList>
    </citation>
    <scope>NUCLEOTIDE SEQUENCE</scope>
</reference>
<protein>
    <submittedName>
        <fullName evidence="2">Uncharacterized protein</fullName>
    </submittedName>
</protein>
<keyword evidence="1" id="KW-0472">Membrane</keyword>
<reference evidence="2" key="2">
    <citation type="journal article" date="2015" name="Fish Shellfish Immunol.">
        <title>Early steps in the European eel (Anguilla anguilla)-Vibrio vulnificus interaction in the gills: Role of the RtxA13 toxin.</title>
        <authorList>
            <person name="Callol A."/>
            <person name="Pajuelo D."/>
            <person name="Ebbesson L."/>
            <person name="Teles M."/>
            <person name="MacKenzie S."/>
            <person name="Amaro C."/>
        </authorList>
    </citation>
    <scope>NUCLEOTIDE SEQUENCE</scope>
</reference>
<evidence type="ECO:0000313" key="2">
    <source>
        <dbReference type="EMBL" id="JAH66310.1"/>
    </source>
</evidence>
<proteinExistence type="predicted"/>
<evidence type="ECO:0000256" key="1">
    <source>
        <dbReference type="SAM" id="Phobius"/>
    </source>
</evidence>
<keyword evidence="1" id="KW-1133">Transmembrane helix</keyword>